<evidence type="ECO:0000313" key="1">
    <source>
        <dbReference type="EMBL" id="MDX4955448.1"/>
    </source>
</evidence>
<reference evidence="1" key="1">
    <citation type="submission" date="2023-11" db="EMBL/GenBank/DDBJ databases">
        <title>Identification and selenium tolerance of Delftia acidovorans R3-25.</title>
        <authorList>
            <person name="Zhang S."/>
            <person name="Liu Y."/>
            <person name="Guo Y."/>
        </authorList>
    </citation>
    <scope>NUCLEOTIDE SEQUENCE</scope>
    <source>
        <strain evidence="1">R3-25</strain>
    </source>
</reference>
<dbReference type="EMBL" id="JAWWMZ010000007">
    <property type="protein sequence ID" value="MDX4955448.1"/>
    <property type="molecule type" value="Genomic_DNA"/>
</dbReference>
<protein>
    <submittedName>
        <fullName evidence="1">Uncharacterized protein</fullName>
    </submittedName>
</protein>
<comment type="caution">
    <text evidence="1">The sequence shown here is derived from an EMBL/GenBank/DDBJ whole genome shotgun (WGS) entry which is preliminary data.</text>
</comment>
<accession>A0AAJ2R1H8</accession>
<name>A0AAJ2R1H8_DELAC</name>
<evidence type="ECO:0000313" key="2">
    <source>
        <dbReference type="Proteomes" id="UP001287445"/>
    </source>
</evidence>
<organism evidence="1 2">
    <name type="scientific">Delftia acidovorans</name>
    <name type="common">Pseudomonas acidovorans</name>
    <name type="synonym">Comamonas acidovorans</name>
    <dbReference type="NCBI Taxonomy" id="80866"/>
    <lineage>
        <taxon>Bacteria</taxon>
        <taxon>Pseudomonadati</taxon>
        <taxon>Pseudomonadota</taxon>
        <taxon>Betaproteobacteria</taxon>
        <taxon>Burkholderiales</taxon>
        <taxon>Comamonadaceae</taxon>
        <taxon>Delftia</taxon>
    </lineage>
</organism>
<dbReference type="AlphaFoldDB" id="A0AAJ2R1H8"/>
<sequence>MTVNEKSGIEVFQELYLRHSNGPAAARDAVLRHLSHRWVHRPEREDEIRTSGEADVIALERSPTGDNPGVSLWMFEERDGRYKVSNIVPLKHGDLGTKGYNDALKDFVRVVVSPAADESHLEYDLSSGLESIDDWADQDTAAALKRFSNLANKSTGRGHPMDGDRWIAFLLAAHHKNSSLSSEQLARWLVEVERWPSEIANELASEYDLSRSLLSKHDETR</sequence>
<proteinExistence type="predicted"/>
<dbReference type="Proteomes" id="UP001287445">
    <property type="component" value="Unassembled WGS sequence"/>
</dbReference>
<dbReference type="RefSeq" id="WP_319074792.1">
    <property type="nucleotide sequence ID" value="NZ_JAWWMZ010000007.1"/>
</dbReference>
<gene>
    <name evidence="1" type="ORF">SGN30_18700</name>
</gene>